<dbReference type="SUPFAM" id="SSF103473">
    <property type="entry name" value="MFS general substrate transporter"/>
    <property type="match status" value="1"/>
</dbReference>
<reference evidence="7 8" key="1">
    <citation type="submission" date="2014-07" db="EMBL/GenBank/DDBJ databases">
        <title>Unique and conserved regions in Vibrio harveyi and related species in comparison with the shrimp pathogen Vibrio harveyi CAIM 1792.</title>
        <authorList>
            <person name="Espinoza-Valles I."/>
            <person name="Vora G."/>
            <person name="Leekitcharoenphon P."/>
            <person name="Ussery D."/>
            <person name="Hoj L."/>
            <person name="Gomez-Gil B."/>
        </authorList>
    </citation>
    <scope>NUCLEOTIDE SEQUENCE [LARGE SCALE GENOMIC DNA]</scope>
    <source>
        <strain evidence="8">CAIM 1854 / LMG 25443</strain>
    </source>
</reference>
<dbReference type="GO" id="GO:0015535">
    <property type="term" value="F:fucose:proton symporter activity"/>
    <property type="evidence" value="ECO:0007669"/>
    <property type="project" value="InterPro"/>
</dbReference>
<dbReference type="RefSeq" id="WP_020197749.1">
    <property type="nucleotide sequence ID" value="NZ_BAOH01000140.1"/>
</dbReference>
<comment type="subcellular location">
    <subcellularLocation>
        <location evidence="1">Cell inner membrane</location>
        <topology evidence="1">Multi-pass membrane protein</topology>
    </subcellularLocation>
</comment>
<evidence type="ECO:0000313" key="8">
    <source>
        <dbReference type="Proteomes" id="UP000031586"/>
    </source>
</evidence>
<evidence type="ECO:0000256" key="5">
    <source>
        <dbReference type="ARBA" id="ARBA00023136"/>
    </source>
</evidence>
<feature type="transmembrane region" description="Helical" evidence="6">
    <location>
        <begin position="327"/>
        <end position="345"/>
    </location>
</feature>
<evidence type="ECO:0000256" key="3">
    <source>
        <dbReference type="ARBA" id="ARBA00022692"/>
    </source>
</evidence>
<evidence type="ECO:0000256" key="2">
    <source>
        <dbReference type="ARBA" id="ARBA00022475"/>
    </source>
</evidence>
<dbReference type="AlphaFoldDB" id="A0A0C1WC36"/>
<dbReference type="InterPro" id="IPR005275">
    <property type="entry name" value="Lfuc_symporter_FucP"/>
</dbReference>
<feature type="transmembrane region" description="Helical" evidence="6">
    <location>
        <begin position="156"/>
        <end position="178"/>
    </location>
</feature>
<proteinExistence type="predicted"/>
<dbReference type="PATRIC" id="fig|1229493.5.peg.190"/>
<dbReference type="Proteomes" id="UP000031586">
    <property type="component" value="Unassembled WGS sequence"/>
</dbReference>
<accession>A0A0C1WC36</accession>
<organism evidence="7 8">
    <name type="scientific">Vibrio owensii CAIM 1854 = LMG 25443</name>
    <dbReference type="NCBI Taxonomy" id="1229493"/>
    <lineage>
        <taxon>Bacteria</taxon>
        <taxon>Pseudomonadati</taxon>
        <taxon>Pseudomonadota</taxon>
        <taxon>Gammaproteobacteria</taxon>
        <taxon>Vibrionales</taxon>
        <taxon>Vibrionaceae</taxon>
        <taxon>Vibrio</taxon>
    </lineage>
</organism>
<evidence type="ECO:0000256" key="4">
    <source>
        <dbReference type="ARBA" id="ARBA00022989"/>
    </source>
</evidence>
<gene>
    <name evidence="7" type="ORF">H735_05625</name>
</gene>
<feature type="transmembrane region" description="Helical" evidence="6">
    <location>
        <begin position="382"/>
        <end position="402"/>
    </location>
</feature>
<feature type="transmembrane region" description="Helical" evidence="6">
    <location>
        <begin position="62"/>
        <end position="86"/>
    </location>
</feature>
<evidence type="ECO:0000313" key="7">
    <source>
        <dbReference type="EMBL" id="KIF53867.1"/>
    </source>
</evidence>
<dbReference type="NCBIfam" id="TIGR00885">
    <property type="entry name" value="fucP"/>
    <property type="match status" value="1"/>
</dbReference>
<dbReference type="PANTHER" id="PTHR43702:SF11">
    <property type="entry name" value="L-FUCOSE-PROTON SYMPORTER"/>
    <property type="match status" value="1"/>
</dbReference>
<name>A0A0C1WC36_9VIBR</name>
<evidence type="ECO:0000256" key="6">
    <source>
        <dbReference type="SAM" id="Phobius"/>
    </source>
</evidence>
<keyword evidence="3 6" id="KW-0812">Transmembrane</keyword>
<feature type="transmembrane region" description="Helical" evidence="6">
    <location>
        <begin position="93"/>
        <end position="112"/>
    </location>
</feature>
<dbReference type="InterPro" id="IPR011701">
    <property type="entry name" value="MFS"/>
</dbReference>
<feature type="transmembrane region" description="Helical" evidence="6">
    <location>
        <begin position="24"/>
        <end position="42"/>
    </location>
</feature>
<protein>
    <submittedName>
        <fullName evidence="7">Fucose permease</fullName>
    </submittedName>
</protein>
<feature type="transmembrane region" description="Helical" evidence="6">
    <location>
        <begin position="118"/>
        <end position="135"/>
    </location>
</feature>
<dbReference type="Gene3D" id="1.20.1250.20">
    <property type="entry name" value="MFS general substrate transporter like domains"/>
    <property type="match status" value="2"/>
</dbReference>
<feature type="transmembrane region" description="Helical" evidence="6">
    <location>
        <begin position="351"/>
        <end position="370"/>
    </location>
</feature>
<dbReference type="Pfam" id="PF07690">
    <property type="entry name" value="MFS_1"/>
    <property type="match status" value="1"/>
</dbReference>
<feature type="transmembrane region" description="Helical" evidence="6">
    <location>
        <begin position="210"/>
        <end position="229"/>
    </location>
</feature>
<dbReference type="EMBL" id="JPRD01000011">
    <property type="protein sequence ID" value="KIF53867.1"/>
    <property type="molecule type" value="Genomic_DNA"/>
</dbReference>
<keyword evidence="4 6" id="KW-1133">Transmembrane helix</keyword>
<keyword evidence="5 6" id="KW-0472">Membrane</keyword>
<dbReference type="CDD" id="cd17394">
    <property type="entry name" value="MFS_FucP_like"/>
    <property type="match status" value="1"/>
</dbReference>
<feature type="transmembrane region" description="Helical" evidence="6">
    <location>
        <begin position="408"/>
        <end position="429"/>
    </location>
</feature>
<dbReference type="InterPro" id="IPR050375">
    <property type="entry name" value="MFS_TsgA-like"/>
</dbReference>
<dbReference type="GO" id="GO:0005886">
    <property type="term" value="C:plasma membrane"/>
    <property type="evidence" value="ECO:0007669"/>
    <property type="project" value="UniProtKB-SubCell"/>
</dbReference>
<dbReference type="InterPro" id="IPR036259">
    <property type="entry name" value="MFS_trans_sf"/>
</dbReference>
<comment type="caution">
    <text evidence="7">The sequence shown here is derived from an EMBL/GenBank/DDBJ whole genome shotgun (WGS) entry which is preliminary data.</text>
</comment>
<dbReference type="PANTHER" id="PTHR43702">
    <property type="entry name" value="L-FUCOSE-PROTON SYMPORTER"/>
    <property type="match status" value="1"/>
</dbReference>
<keyword evidence="2" id="KW-1003">Cell membrane</keyword>
<sequence length="436" mass="46812">MTDILSSAPQAEVKKGNSEVIPKSVLFPFILLTSCFALWGLANNMTDVLIAQFRKVFTLTDMQSGLVQTAFYGAYFILALPAALFIQRYSYKAGVLLGLGLFASGALLFYPAAQAMEYLPFLMALFVLAGGLSILETSANPYIIAMGPQETATRRLNIAQAFNPVGSITGVLIGKFYILSQLNPASDAERAAMAPEQLNTIQAAELDAVMMPYLSVAAVILVVWLAIAFTKMPRAKEVVVSDGTERSLRATFTRLVEKKHFVRGVIGQFFYVGCQIGCWSWTIRYVMTQVGGTEADASNFLLASIVVFSAFRFICVGLMKYIAPEKLLAVLAMVAALLVLVLMSVGGVTGAYALVGISACMSLMFPTIFGLSLQDLGGDSKFGGSCLIMAILGGAVLTAVMGKLSDSMGIQAAFVIPLIGFVYLVYFGLKGYQIEK</sequence>
<feature type="transmembrane region" description="Helical" evidence="6">
    <location>
        <begin position="297"/>
        <end position="315"/>
    </location>
</feature>
<evidence type="ECO:0000256" key="1">
    <source>
        <dbReference type="ARBA" id="ARBA00004429"/>
    </source>
</evidence>
<feature type="transmembrane region" description="Helical" evidence="6">
    <location>
        <begin position="261"/>
        <end position="282"/>
    </location>
</feature>